<name>A0AAD7MFI4_9AGAR</name>
<proteinExistence type="predicted"/>
<dbReference type="EMBL" id="JARKIB010000310">
    <property type="protein sequence ID" value="KAJ7715329.1"/>
    <property type="molecule type" value="Genomic_DNA"/>
</dbReference>
<evidence type="ECO:0000313" key="2">
    <source>
        <dbReference type="EMBL" id="KAJ7715329.1"/>
    </source>
</evidence>
<comment type="caution">
    <text evidence="2">The sequence shown here is derived from an EMBL/GenBank/DDBJ whole genome shotgun (WGS) entry which is preliminary data.</text>
</comment>
<keyword evidence="3" id="KW-1185">Reference proteome</keyword>
<dbReference type="Proteomes" id="UP001215598">
    <property type="component" value="Unassembled WGS sequence"/>
</dbReference>
<accession>A0AAD7MFI4</accession>
<dbReference type="AlphaFoldDB" id="A0AAD7MFI4"/>
<protein>
    <submittedName>
        <fullName evidence="2">Uncharacterized protein</fullName>
    </submittedName>
</protein>
<gene>
    <name evidence="2" type="ORF">B0H16DRAFT_507788</name>
</gene>
<sequence>MRVCILEKLDQNISRRSCRLGTLRVSEACDGKIRVNCNIQDPCGLSSCIGRLLIPSAISAFNWAMSRFSLNVAWTSGLDPSSGASMTCRTAFSDGGRDLRAPSTSSGVAEDGVDIFKAVAEIALSIHHLTNALQHTLTSSYTPRPANKNFDRHETERVNIYLFILTDVQTVKRSTQICSSRKSTPSSVFLKIWCASASSRATTFPSDRLPSRSRWTEEEGTLPQRRTRIVQAPPRHCESKAVWRPDVRKNGGTSLNSHSISLVNSLPRQVV</sequence>
<reference evidence="2" key="1">
    <citation type="submission" date="2023-03" db="EMBL/GenBank/DDBJ databases">
        <title>Massive genome expansion in bonnet fungi (Mycena s.s.) driven by repeated elements and novel gene families across ecological guilds.</title>
        <authorList>
            <consortium name="Lawrence Berkeley National Laboratory"/>
            <person name="Harder C.B."/>
            <person name="Miyauchi S."/>
            <person name="Viragh M."/>
            <person name="Kuo A."/>
            <person name="Thoen E."/>
            <person name="Andreopoulos B."/>
            <person name="Lu D."/>
            <person name="Skrede I."/>
            <person name="Drula E."/>
            <person name="Henrissat B."/>
            <person name="Morin E."/>
            <person name="Kohler A."/>
            <person name="Barry K."/>
            <person name="LaButti K."/>
            <person name="Morin E."/>
            <person name="Salamov A."/>
            <person name="Lipzen A."/>
            <person name="Mereny Z."/>
            <person name="Hegedus B."/>
            <person name="Baldrian P."/>
            <person name="Stursova M."/>
            <person name="Weitz H."/>
            <person name="Taylor A."/>
            <person name="Grigoriev I.V."/>
            <person name="Nagy L.G."/>
            <person name="Martin F."/>
            <person name="Kauserud H."/>
        </authorList>
    </citation>
    <scope>NUCLEOTIDE SEQUENCE</scope>
    <source>
        <strain evidence="2">CBHHK182m</strain>
    </source>
</reference>
<evidence type="ECO:0000313" key="3">
    <source>
        <dbReference type="Proteomes" id="UP001215598"/>
    </source>
</evidence>
<feature type="region of interest" description="Disordered" evidence="1">
    <location>
        <begin position="205"/>
        <end position="237"/>
    </location>
</feature>
<organism evidence="2 3">
    <name type="scientific">Mycena metata</name>
    <dbReference type="NCBI Taxonomy" id="1033252"/>
    <lineage>
        <taxon>Eukaryota</taxon>
        <taxon>Fungi</taxon>
        <taxon>Dikarya</taxon>
        <taxon>Basidiomycota</taxon>
        <taxon>Agaricomycotina</taxon>
        <taxon>Agaricomycetes</taxon>
        <taxon>Agaricomycetidae</taxon>
        <taxon>Agaricales</taxon>
        <taxon>Marasmiineae</taxon>
        <taxon>Mycenaceae</taxon>
        <taxon>Mycena</taxon>
    </lineage>
</organism>
<evidence type="ECO:0000256" key="1">
    <source>
        <dbReference type="SAM" id="MobiDB-lite"/>
    </source>
</evidence>